<evidence type="ECO:0000313" key="3">
    <source>
        <dbReference type="EMBL" id="KAK0151588.1"/>
    </source>
</evidence>
<dbReference type="EMBL" id="JAOPHQ010001193">
    <property type="protein sequence ID" value="KAK0151588.1"/>
    <property type="molecule type" value="Genomic_DNA"/>
</dbReference>
<keyword evidence="1" id="KW-1133">Transmembrane helix</keyword>
<organism evidence="3 4">
    <name type="scientific">Merluccius polli</name>
    <name type="common">Benguela hake</name>
    <name type="synonym">Merluccius cadenati</name>
    <dbReference type="NCBI Taxonomy" id="89951"/>
    <lineage>
        <taxon>Eukaryota</taxon>
        <taxon>Metazoa</taxon>
        <taxon>Chordata</taxon>
        <taxon>Craniata</taxon>
        <taxon>Vertebrata</taxon>
        <taxon>Euteleostomi</taxon>
        <taxon>Actinopterygii</taxon>
        <taxon>Neopterygii</taxon>
        <taxon>Teleostei</taxon>
        <taxon>Neoteleostei</taxon>
        <taxon>Acanthomorphata</taxon>
        <taxon>Zeiogadaria</taxon>
        <taxon>Gadariae</taxon>
        <taxon>Gadiformes</taxon>
        <taxon>Gadoidei</taxon>
        <taxon>Merlucciidae</taxon>
        <taxon>Merluccius</taxon>
    </lineage>
</organism>
<keyword evidence="1" id="KW-0812">Transmembrane</keyword>
<reference evidence="3" key="1">
    <citation type="journal article" date="2023" name="Front. Mar. Sci.">
        <title>A new Merluccius polli reference genome to investigate the effects of global change in West African waters.</title>
        <authorList>
            <person name="Mateo J.L."/>
            <person name="Blanco-Fernandez C."/>
            <person name="Garcia-Vazquez E."/>
            <person name="Machado-Schiaffino G."/>
        </authorList>
    </citation>
    <scope>NUCLEOTIDE SEQUENCE</scope>
    <source>
        <strain evidence="3">C29</strain>
        <tissue evidence="3">Fin</tissue>
    </source>
</reference>
<accession>A0AA47N399</accession>
<evidence type="ECO:0000259" key="2">
    <source>
        <dbReference type="Pfam" id="PF13966"/>
    </source>
</evidence>
<dbReference type="InterPro" id="IPR026960">
    <property type="entry name" value="RVT-Znf"/>
</dbReference>
<keyword evidence="4" id="KW-1185">Reference proteome</keyword>
<dbReference type="Proteomes" id="UP001174136">
    <property type="component" value="Unassembled WGS sequence"/>
</dbReference>
<dbReference type="Pfam" id="PF13966">
    <property type="entry name" value="zf-RVT"/>
    <property type="match status" value="1"/>
</dbReference>
<comment type="caution">
    <text evidence="3">The sequence shown here is derived from an EMBL/GenBank/DDBJ whole genome shotgun (WGS) entry which is preliminary data.</text>
</comment>
<proteinExistence type="predicted"/>
<name>A0AA47N399_MERPO</name>
<sequence>MFWHRFTVVEPPDGLLKEVQRRLVNFFWGGCHWTKAAVLFLPVEEGGQGLIDLRSRVTAFRLQTVQRLLHHKQQLWGETASVLLRKVMELEYDKHLFLLELSGMDFTATSAFYQSVLRAWRTVLETKRDCSQVYGSVGEEPLFYNPLIRCRMFSSAGVRRTLIRAGLTKMAALRSGGQWKTAATLSQETGIQSLRLMERLKEEVISALPGSFRRALAEESVDDQPGFEFPSLSVCAAVEEQVEEAGTLLSFKTPVIQDFPGTSKKALYSVSVKVLNRSSLAGVQESRWSGVLAPNSSPKGSWRSLYKPPIEKHTADLQWRVVHGAVATNRHVAHMDPRVGSRCSFCDCEESLQHLWLQCPRLSGLFSVLQQVLRGLGEVLEDSLFVFGPRYTAAQRRRVSLVNFLIGQAKMSIWLSRRNKMNELLYASKGLGGPTDSRQHREVLRLQGPTDSRQHREVLRLQGPTDSRQHREVLRLQGPTDSRQHRERCRNFQTSNMMEPELRFIEEFVDVSPTQRNWKGIAISLLVIVGVCSLISMSVILLSPVEVPGIRKSKASVSDLFSSEFSVHDPAASWIGGEYRAGDRRRYHNDDEEEN</sequence>
<evidence type="ECO:0000313" key="4">
    <source>
        <dbReference type="Proteomes" id="UP001174136"/>
    </source>
</evidence>
<feature type="domain" description="Reverse transcriptase zinc-binding" evidence="2">
    <location>
        <begin position="295"/>
        <end position="361"/>
    </location>
</feature>
<evidence type="ECO:0000256" key="1">
    <source>
        <dbReference type="SAM" id="Phobius"/>
    </source>
</evidence>
<dbReference type="AlphaFoldDB" id="A0AA47N399"/>
<gene>
    <name evidence="3" type="primary">YTX2_43</name>
    <name evidence="3" type="ORF">N1851_007109</name>
</gene>
<feature type="transmembrane region" description="Helical" evidence="1">
    <location>
        <begin position="521"/>
        <end position="542"/>
    </location>
</feature>
<protein>
    <submittedName>
        <fullName evidence="3">Transposon TX1 uncharacterized protein</fullName>
    </submittedName>
</protein>
<keyword evidence="1" id="KW-0472">Membrane</keyword>